<dbReference type="PANTHER" id="PTHR12802:SF41">
    <property type="entry name" value="BRAHMA ASSOCIATED PROTEIN 155 KDA"/>
    <property type="match status" value="1"/>
</dbReference>
<feature type="coiled-coil region" evidence="2">
    <location>
        <begin position="187"/>
        <end position="218"/>
    </location>
</feature>
<dbReference type="PANTHER" id="PTHR12802">
    <property type="entry name" value="SWI/SNF COMPLEX-RELATED"/>
    <property type="match status" value="1"/>
</dbReference>
<dbReference type="Proteomes" id="UP000652761">
    <property type="component" value="Unassembled WGS sequence"/>
</dbReference>
<reference evidence="5" key="1">
    <citation type="submission" date="2017-07" db="EMBL/GenBank/DDBJ databases">
        <title>Taro Niue Genome Assembly and Annotation.</title>
        <authorList>
            <person name="Atibalentja N."/>
            <person name="Keating K."/>
            <person name="Fields C.J."/>
        </authorList>
    </citation>
    <scope>NUCLEOTIDE SEQUENCE</scope>
    <source>
        <strain evidence="5">Niue_2</strain>
        <tissue evidence="5">Leaf</tissue>
    </source>
</reference>
<name>A0A843UR33_COLES</name>
<comment type="caution">
    <text evidence="5">The sequence shown here is derived from an EMBL/GenBank/DDBJ whole genome shotgun (WGS) entry which is preliminary data.</text>
</comment>
<keyword evidence="6" id="KW-1185">Reference proteome</keyword>
<evidence type="ECO:0000256" key="1">
    <source>
        <dbReference type="ARBA" id="ARBA00023242"/>
    </source>
</evidence>
<dbReference type="EMBL" id="NMUH01000690">
    <property type="protein sequence ID" value="MQL83343.1"/>
    <property type="molecule type" value="Genomic_DNA"/>
</dbReference>
<sequence>MALFLHHLLRALQRILCLVVFFPSPALWVLLLSPYLERPLAYLPLRRFHPSLKVVEEVSGKHPPEIVTFLEEFQDVFPEDLPDGLPPQSSVHIQPLLSTGVSKLTAYWTSEHDPKSAPDDDEKNCKMSGTKDDSTISKIRRAAVTALSAAAVNAKLLANQEEVQIRQLVSLVIEKQLQKLEVKLALFNDIETVIMRLREQLERARQRLMHERAQIIAARLGLPASSSRSLPPTMPAARFAMSHDIKAFKADADFSGTLQRQTLYQNLNSELQLDVVTFKVRWSACPLG</sequence>
<keyword evidence="1" id="KW-0539">Nucleus</keyword>
<protein>
    <recommendedName>
        <fullName evidence="4">SMARCC C-terminal domain-containing protein</fullName>
    </recommendedName>
</protein>
<dbReference type="AlphaFoldDB" id="A0A843UR33"/>
<evidence type="ECO:0000256" key="3">
    <source>
        <dbReference type="SAM" id="MobiDB-lite"/>
    </source>
</evidence>
<keyword evidence="2" id="KW-0175">Coiled coil</keyword>
<proteinExistence type="predicted"/>
<evidence type="ECO:0000313" key="5">
    <source>
        <dbReference type="EMBL" id="MQL83343.1"/>
    </source>
</evidence>
<evidence type="ECO:0000313" key="6">
    <source>
        <dbReference type="Proteomes" id="UP000652761"/>
    </source>
</evidence>
<dbReference type="OrthoDB" id="1747835at2759"/>
<dbReference type="InterPro" id="IPR032451">
    <property type="entry name" value="SMARCC_C"/>
</dbReference>
<accession>A0A843UR33</accession>
<feature type="domain" description="SMARCC C-terminal" evidence="4">
    <location>
        <begin position="145"/>
        <end position="222"/>
    </location>
</feature>
<feature type="region of interest" description="Disordered" evidence="3">
    <location>
        <begin position="110"/>
        <end position="132"/>
    </location>
</feature>
<evidence type="ECO:0000256" key="2">
    <source>
        <dbReference type="SAM" id="Coils"/>
    </source>
</evidence>
<dbReference type="Pfam" id="PF16495">
    <property type="entry name" value="SWIRM-assoc_1"/>
    <property type="match status" value="1"/>
</dbReference>
<organism evidence="5 6">
    <name type="scientific">Colocasia esculenta</name>
    <name type="common">Wild taro</name>
    <name type="synonym">Arum esculentum</name>
    <dbReference type="NCBI Taxonomy" id="4460"/>
    <lineage>
        <taxon>Eukaryota</taxon>
        <taxon>Viridiplantae</taxon>
        <taxon>Streptophyta</taxon>
        <taxon>Embryophyta</taxon>
        <taxon>Tracheophyta</taxon>
        <taxon>Spermatophyta</taxon>
        <taxon>Magnoliopsida</taxon>
        <taxon>Liliopsida</taxon>
        <taxon>Araceae</taxon>
        <taxon>Aroideae</taxon>
        <taxon>Colocasieae</taxon>
        <taxon>Colocasia</taxon>
    </lineage>
</organism>
<gene>
    <name evidence="5" type="ORF">Taro_015838</name>
</gene>
<evidence type="ECO:0000259" key="4">
    <source>
        <dbReference type="Pfam" id="PF16495"/>
    </source>
</evidence>